<proteinExistence type="predicted"/>
<dbReference type="Proteomes" id="UP001380290">
    <property type="component" value="Unassembled WGS sequence"/>
</dbReference>
<dbReference type="PANTHER" id="PTHR43877">
    <property type="entry name" value="AMINOALKYLPHOSPHONATE N-ACETYLTRANSFERASE-RELATED-RELATED"/>
    <property type="match status" value="1"/>
</dbReference>
<keyword evidence="5" id="KW-1185">Reference proteome</keyword>
<feature type="domain" description="N-acetyltransferase" evidence="3">
    <location>
        <begin position="2"/>
        <end position="155"/>
    </location>
</feature>
<evidence type="ECO:0000256" key="2">
    <source>
        <dbReference type="ARBA" id="ARBA00023315"/>
    </source>
</evidence>
<organism evidence="4 5">
    <name type="scientific">Pseudomonas farsensis</name>
    <dbReference type="NCBI Taxonomy" id="2745492"/>
    <lineage>
        <taxon>Bacteria</taxon>
        <taxon>Pseudomonadati</taxon>
        <taxon>Pseudomonadota</taxon>
        <taxon>Gammaproteobacteria</taxon>
        <taxon>Pseudomonadales</taxon>
        <taxon>Pseudomonadaceae</taxon>
        <taxon>Pseudomonas</taxon>
    </lineage>
</organism>
<evidence type="ECO:0000256" key="1">
    <source>
        <dbReference type="ARBA" id="ARBA00022679"/>
    </source>
</evidence>
<dbReference type="Gene3D" id="3.40.630.30">
    <property type="match status" value="1"/>
</dbReference>
<dbReference type="PANTHER" id="PTHR43877:SF2">
    <property type="entry name" value="AMINOALKYLPHOSPHONATE N-ACETYLTRANSFERASE-RELATED"/>
    <property type="match status" value="1"/>
</dbReference>
<dbReference type="EMBL" id="JBBHLC010000015">
    <property type="protein sequence ID" value="MEJ5863172.1"/>
    <property type="molecule type" value="Genomic_DNA"/>
</dbReference>
<dbReference type="Pfam" id="PF00583">
    <property type="entry name" value="Acetyltransf_1"/>
    <property type="match status" value="1"/>
</dbReference>
<dbReference type="SUPFAM" id="SSF55729">
    <property type="entry name" value="Acyl-CoA N-acyltransferases (Nat)"/>
    <property type="match status" value="1"/>
</dbReference>
<comment type="caution">
    <text evidence="4">The sequence shown here is derived from an EMBL/GenBank/DDBJ whole genome shotgun (WGS) entry which is preliminary data.</text>
</comment>
<keyword evidence="2" id="KW-0012">Acyltransferase</keyword>
<reference evidence="4 5" key="1">
    <citation type="submission" date="2024-02" db="EMBL/GenBank/DDBJ databases">
        <title>Identification of pathogenicity and growth-promoting function of Pseudomonas putida variant.</title>
        <authorList>
            <person name="Sun J."/>
        </authorList>
    </citation>
    <scope>NUCLEOTIDE SEQUENCE [LARGE SCALE GENOMIC DNA]</scope>
    <source>
        <strain evidence="4 5">A03</strain>
    </source>
</reference>
<dbReference type="InterPro" id="IPR016181">
    <property type="entry name" value="Acyl_CoA_acyltransferase"/>
</dbReference>
<evidence type="ECO:0000313" key="4">
    <source>
        <dbReference type="EMBL" id="MEJ5863172.1"/>
    </source>
</evidence>
<keyword evidence="1" id="KW-0808">Transferase</keyword>
<name>A0ABU8QRA1_9PSED</name>
<dbReference type="CDD" id="cd04301">
    <property type="entry name" value="NAT_SF"/>
    <property type="match status" value="1"/>
</dbReference>
<dbReference type="PROSITE" id="PS51186">
    <property type="entry name" value="GNAT"/>
    <property type="match status" value="1"/>
</dbReference>
<gene>
    <name evidence="4" type="ORF">V7S98_07995</name>
</gene>
<accession>A0ABU8QRA1</accession>
<protein>
    <submittedName>
        <fullName evidence="4">GNAT family N-acetyltransferase</fullName>
    </submittedName>
</protein>
<sequence>MFDIRRATRQDAEAAYAIRRAAIVHKCSPDYGDELAQAWADVPHTEGYTALVAEQFHLVWVDGCVVATGMIDLASGELGALFVLPEYMCRGIAQAMVAHLEQIALNAGLDEIHLDATLNAAAFYRRCGYAGDEQALYQSPFGLQLACVPMRKRLVR</sequence>
<dbReference type="RefSeq" id="WP_186516595.1">
    <property type="nucleotide sequence ID" value="NZ_JBBHLC010000015.1"/>
</dbReference>
<dbReference type="InterPro" id="IPR050832">
    <property type="entry name" value="Bact_Acetyltransf"/>
</dbReference>
<evidence type="ECO:0000259" key="3">
    <source>
        <dbReference type="PROSITE" id="PS51186"/>
    </source>
</evidence>
<evidence type="ECO:0000313" key="5">
    <source>
        <dbReference type="Proteomes" id="UP001380290"/>
    </source>
</evidence>
<dbReference type="InterPro" id="IPR000182">
    <property type="entry name" value="GNAT_dom"/>
</dbReference>